<dbReference type="SMART" id="SM00905">
    <property type="entry name" value="FolB"/>
    <property type="match status" value="1"/>
</dbReference>
<dbReference type="PANTHER" id="PTHR42844">
    <property type="entry name" value="DIHYDRONEOPTERIN ALDOLASE 1-RELATED"/>
    <property type="match status" value="1"/>
</dbReference>
<evidence type="ECO:0000256" key="2">
    <source>
        <dbReference type="ARBA" id="ARBA00001353"/>
    </source>
</evidence>
<dbReference type="InterPro" id="IPR006157">
    <property type="entry name" value="FolB_dom"/>
</dbReference>
<evidence type="ECO:0000256" key="5">
    <source>
        <dbReference type="ARBA" id="ARBA00022909"/>
    </source>
</evidence>
<comment type="catalytic activity">
    <reaction evidence="2 8">
        <text>7,8-dihydroneopterin = 6-hydroxymethyl-7,8-dihydropterin + glycolaldehyde</text>
        <dbReference type="Rhea" id="RHEA:10540"/>
        <dbReference type="ChEBI" id="CHEBI:17001"/>
        <dbReference type="ChEBI" id="CHEBI:17071"/>
        <dbReference type="ChEBI" id="CHEBI:44841"/>
        <dbReference type="EC" id="4.1.2.25"/>
    </reaction>
</comment>
<feature type="domain" description="Dihydroneopterin aldolase/epimerase" evidence="9">
    <location>
        <begin position="4"/>
        <end position="114"/>
    </location>
</feature>
<evidence type="ECO:0000313" key="11">
    <source>
        <dbReference type="Proteomes" id="UP000675882"/>
    </source>
</evidence>
<name>A0A916BGG7_9PROT</name>
<keyword evidence="5 8" id="KW-0289">Folate biosynthesis</keyword>
<dbReference type="InterPro" id="IPR043133">
    <property type="entry name" value="GTP-CH-I_C/QueF"/>
</dbReference>
<dbReference type="AlphaFoldDB" id="A0A916BGG7"/>
<dbReference type="GO" id="GO:0046654">
    <property type="term" value="P:tetrahydrofolate biosynthetic process"/>
    <property type="evidence" value="ECO:0007669"/>
    <property type="project" value="UniProtKB-UniRule"/>
</dbReference>
<keyword evidence="11" id="KW-1185">Reference proteome</keyword>
<dbReference type="GO" id="GO:0016853">
    <property type="term" value="F:isomerase activity"/>
    <property type="evidence" value="ECO:0007669"/>
    <property type="project" value="UniProtKB-KW"/>
</dbReference>
<proteinExistence type="inferred from homology"/>
<dbReference type="FunFam" id="3.30.1130.10:FF:000002">
    <property type="entry name" value="7,8-dihydroneopterin aldolase"/>
    <property type="match status" value="1"/>
</dbReference>
<dbReference type="GO" id="GO:0005737">
    <property type="term" value="C:cytoplasm"/>
    <property type="evidence" value="ECO:0007669"/>
    <property type="project" value="TreeGrafter"/>
</dbReference>
<comment type="caution">
    <text evidence="10">The sequence shown here is derived from an EMBL/GenBank/DDBJ whole genome shotgun (WGS) entry which is preliminary data.</text>
</comment>
<dbReference type="GO" id="GO:0046656">
    <property type="term" value="P:folic acid biosynthetic process"/>
    <property type="evidence" value="ECO:0007669"/>
    <property type="project" value="UniProtKB-UniRule"/>
</dbReference>
<evidence type="ECO:0000256" key="4">
    <source>
        <dbReference type="ARBA" id="ARBA00005708"/>
    </source>
</evidence>
<accession>A0A916BGG7</accession>
<comment type="similarity">
    <text evidence="4 8">Belongs to the DHNA family.</text>
</comment>
<evidence type="ECO:0000256" key="8">
    <source>
        <dbReference type="RuleBase" id="RU362079"/>
    </source>
</evidence>
<sequence>MDIIFLRELKVETLIGVYEWEKRVPQTLQLDMEIALPTSRACQTDDIQDALDYSEIVSHIQNALGSHHFSLLEALAEHIAQILLVDFNVPWVRISAAKINAIRNCQRIGIRIERWKEGFCPAQGPDS</sequence>
<evidence type="ECO:0000256" key="3">
    <source>
        <dbReference type="ARBA" id="ARBA00005013"/>
    </source>
</evidence>
<dbReference type="GO" id="GO:0004150">
    <property type="term" value="F:dihydroneopterin aldolase activity"/>
    <property type="evidence" value="ECO:0007669"/>
    <property type="project" value="UniProtKB-UniRule"/>
</dbReference>
<dbReference type="SUPFAM" id="SSF55620">
    <property type="entry name" value="Tetrahydrobiopterin biosynthesis enzymes-like"/>
    <property type="match status" value="1"/>
</dbReference>
<dbReference type="RefSeq" id="WP_213035999.1">
    <property type="nucleotide sequence ID" value="NZ_CAJNBL010000021.1"/>
</dbReference>
<reference evidence="10" key="1">
    <citation type="submission" date="2021-02" db="EMBL/GenBank/DDBJ databases">
        <authorList>
            <person name="Han P."/>
        </authorList>
    </citation>
    <scope>NUCLEOTIDE SEQUENCE</scope>
    <source>
        <strain evidence="10">Candidatus Nitrotoga sp. ZN8</strain>
    </source>
</reference>
<protein>
    <recommendedName>
        <fullName evidence="8">7,8-dihydroneopterin aldolase</fullName>
        <ecNumber evidence="8">4.1.2.25</ecNumber>
    </recommendedName>
</protein>
<evidence type="ECO:0000256" key="7">
    <source>
        <dbReference type="ARBA" id="ARBA00023239"/>
    </source>
</evidence>
<dbReference type="Proteomes" id="UP000675882">
    <property type="component" value="Unassembled WGS sequence"/>
</dbReference>
<evidence type="ECO:0000256" key="6">
    <source>
        <dbReference type="ARBA" id="ARBA00023235"/>
    </source>
</evidence>
<comment type="pathway">
    <text evidence="3 8">Cofactor biosynthesis; tetrahydrofolate biosynthesis; 2-amino-4-hydroxy-6-hydroxymethyl-7,8-dihydropteridine diphosphate from 7,8-dihydroneopterin triphosphate: step 3/4.</text>
</comment>
<dbReference type="InterPro" id="IPR006156">
    <property type="entry name" value="Dihydroneopterin_aldolase"/>
</dbReference>
<dbReference type="Pfam" id="PF02152">
    <property type="entry name" value="FolB"/>
    <property type="match status" value="1"/>
</dbReference>
<dbReference type="NCBIfam" id="TIGR00525">
    <property type="entry name" value="folB"/>
    <property type="match status" value="1"/>
</dbReference>
<evidence type="ECO:0000313" key="10">
    <source>
        <dbReference type="EMBL" id="CAE6717771.1"/>
    </source>
</evidence>
<comment type="function">
    <text evidence="8">Catalyzes the conversion of 7,8-dihydroneopterin to 6-hydroxymethyl-7,8-dihydropterin.</text>
</comment>
<keyword evidence="6 10" id="KW-0413">Isomerase</keyword>
<keyword evidence="7 8" id="KW-0456">Lyase</keyword>
<organism evidence="10 11">
    <name type="scientific">Candidatus Nitrotoga fabula</name>
    <dbReference type="NCBI Taxonomy" id="2182327"/>
    <lineage>
        <taxon>Bacteria</taxon>
        <taxon>Pseudomonadati</taxon>
        <taxon>Pseudomonadota</taxon>
        <taxon>Betaproteobacteria</taxon>
        <taxon>Nitrosomonadales</taxon>
        <taxon>Gallionellaceae</taxon>
        <taxon>Candidatus Nitrotoga</taxon>
    </lineage>
</organism>
<evidence type="ECO:0000256" key="1">
    <source>
        <dbReference type="ARBA" id="ARBA00000693"/>
    </source>
</evidence>
<evidence type="ECO:0000259" key="9">
    <source>
        <dbReference type="SMART" id="SM00905"/>
    </source>
</evidence>
<dbReference type="NCBIfam" id="TIGR00526">
    <property type="entry name" value="folB_dom"/>
    <property type="match status" value="1"/>
</dbReference>
<dbReference type="EC" id="4.1.2.25" evidence="8"/>
<comment type="catalytic activity">
    <reaction evidence="1">
        <text>7,8-dihydroneopterin = 7,8-dihydromonapterin</text>
        <dbReference type="Rhea" id="RHEA:45328"/>
        <dbReference type="ChEBI" id="CHEBI:17001"/>
        <dbReference type="ChEBI" id="CHEBI:71175"/>
        <dbReference type="EC" id="5.1.99.8"/>
    </reaction>
</comment>
<dbReference type="EMBL" id="CAJNBL010000021">
    <property type="protein sequence ID" value="CAE6717771.1"/>
    <property type="molecule type" value="Genomic_DNA"/>
</dbReference>
<gene>
    <name evidence="10" type="primary">folB</name>
    <name evidence="10" type="ORF">NTGZN8_280065</name>
</gene>
<dbReference type="Gene3D" id="3.30.1130.10">
    <property type="match status" value="1"/>
</dbReference>
<dbReference type="PANTHER" id="PTHR42844:SF1">
    <property type="entry name" value="DIHYDRONEOPTERIN ALDOLASE 1-RELATED"/>
    <property type="match status" value="1"/>
</dbReference>